<comment type="caution">
    <text evidence="2">The sequence shown here is derived from an EMBL/GenBank/DDBJ whole genome shotgun (WGS) entry which is preliminary data.</text>
</comment>
<dbReference type="AlphaFoldDB" id="A0A8S1DHP0"/>
<proteinExistence type="predicted"/>
<evidence type="ECO:0000256" key="1">
    <source>
        <dbReference type="SAM" id="MobiDB-lite"/>
    </source>
</evidence>
<reference evidence="2 3" key="1">
    <citation type="submission" date="2020-04" db="EMBL/GenBank/DDBJ databases">
        <authorList>
            <person name="Alioto T."/>
            <person name="Alioto T."/>
            <person name="Gomez Garrido J."/>
        </authorList>
    </citation>
    <scope>NUCLEOTIDE SEQUENCE [LARGE SCALE GENOMIC DNA]</scope>
</reference>
<gene>
    <name evidence="2" type="ORF">CLODIP_2_CD11897</name>
</gene>
<evidence type="ECO:0000313" key="2">
    <source>
        <dbReference type="EMBL" id="CAB3383183.1"/>
    </source>
</evidence>
<evidence type="ECO:0000313" key="3">
    <source>
        <dbReference type="Proteomes" id="UP000494165"/>
    </source>
</evidence>
<name>A0A8S1DHP0_9INSE</name>
<dbReference type="Proteomes" id="UP000494165">
    <property type="component" value="Unassembled WGS sequence"/>
</dbReference>
<protein>
    <submittedName>
        <fullName evidence="2">Uncharacterized protein</fullName>
    </submittedName>
</protein>
<organism evidence="2 3">
    <name type="scientific">Cloeon dipterum</name>
    <dbReference type="NCBI Taxonomy" id="197152"/>
    <lineage>
        <taxon>Eukaryota</taxon>
        <taxon>Metazoa</taxon>
        <taxon>Ecdysozoa</taxon>
        <taxon>Arthropoda</taxon>
        <taxon>Hexapoda</taxon>
        <taxon>Insecta</taxon>
        <taxon>Pterygota</taxon>
        <taxon>Palaeoptera</taxon>
        <taxon>Ephemeroptera</taxon>
        <taxon>Pisciforma</taxon>
        <taxon>Baetidae</taxon>
        <taxon>Cloeon</taxon>
    </lineage>
</organism>
<dbReference type="EMBL" id="CADEPI010000299">
    <property type="protein sequence ID" value="CAB3383183.1"/>
    <property type="molecule type" value="Genomic_DNA"/>
</dbReference>
<feature type="region of interest" description="Disordered" evidence="1">
    <location>
        <begin position="1"/>
        <end position="22"/>
    </location>
</feature>
<sequence length="95" mass="10509">MVGTLSSELRTTRDENDRNGVPGMRIVLSGTQKVLTTILAKCAGRHRILVFLTEDPAGEPKNEDGRVGADFCAHGCQRQCSDTCVFVKERMYHGR</sequence>
<accession>A0A8S1DHP0</accession>
<keyword evidence="3" id="KW-1185">Reference proteome</keyword>